<accession>A0A8X6HQP6</accession>
<organism evidence="4 5">
    <name type="scientific">Trichonephila clavata</name>
    <name type="common">Joro spider</name>
    <name type="synonym">Nephila clavata</name>
    <dbReference type="NCBI Taxonomy" id="2740835"/>
    <lineage>
        <taxon>Eukaryota</taxon>
        <taxon>Metazoa</taxon>
        <taxon>Ecdysozoa</taxon>
        <taxon>Arthropoda</taxon>
        <taxon>Chelicerata</taxon>
        <taxon>Arachnida</taxon>
        <taxon>Araneae</taxon>
        <taxon>Araneomorphae</taxon>
        <taxon>Entelegynae</taxon>
        <taxon>Araneoidea</taxon>
        <taxon>Nephilidae</taxon>
        <taxon>Trichonephila</taxon>
    </lineage>
</organism>
<keyword evidence="5" id="KW-1185">Reference proteome</keyword>
<sequence>MHDDSAINPETKKPEIIMDYNSNKGGVDTVDKMCSTYSVSRRTRRWPLAIFFQMLNIAGINSQILYNAKHINEAQKFRRLFLKELSISLMKPHLEERAEIKTLPPDIRLFLSRYKRSQDERLEDEPPAKIRGRCFSCGRQKNRVTTMKCHERAISKRIYRIRFEKMKHYFFFVAVFALLNTVSFLSPVPKGQGNEQISDDVKELESLRNEKTNVTNPENGQQEEPLPTPLASSEEPQANSRSAIFRHRGITQAKKSRYYSEKPQLVNAGYASIQYSPQDLAVYVFNTGDEEGVAVAVEELVREGMMGRTDAINYLQDVKQILMYLRDQYEHQQKLEEFKKRAFSKQQMSQRFPIPRGQYLTEMDSAKRDSKAVESASVVTTDPPQQVAIASTAEPEGSTQKPIADDSTFKEGSEKKKPDQEVSTKDDGYKRGITPKSPSAFSLEVIYKLAKEMFTQSILRDDPSAEDTLAGLISFLENEVESKRISFQMKERVLEAVSGALVDSLHEYQRYLSESQAQPFDETGLYRLMSDSNGSKVPMADIYRKLTAQGTDNVLSKNTRPNSSKFLLFVGKRVIEVAPIKKITLPRLELMGAVIAARLVKHLKRIFKDIKRIILWSDSTIVLYWIKGSASKFKPFVFNRISEIQENTDPVSRKHCSGKQNPADLLTKGITSRELVNPERWWHGPEWLRYSENLWPKLEGFESIDSETVELKSSLIVSLTITDENIIDPDKYSSLLKLLRVTAYFFHFVNAFRRKDFEMGPLASEELSNSEIFWVKVTQNEFYSSKITCLKSSKPLQEDSKDVVFEPFFDDNGVLLSRVT</sequence>
<reference evidence="4" key="1">
    <citation type="submission" date="2020-07" db="EMBL/GenBank/DDBJ databases">
        <title>Multicomponent nature underlies the extraordinary mechanical properties of spider dragline silk.</title>
        <authorList>
            <person name="Kono N."/>
            <person name="Nakamura H."/>
            <person name="Mori M."/>
            <person name="Yoshida Y."/>
            <person name="Ohtoshi R."/>
            <person name="Malay A.D."/>
            <person name="Moran D.A.P."/>
            <person name="Tomita M."/>
            <person name="Numata K."/>
            <person name="Arakawa K."/>
        </authorList>
    </citation>
    <scope>NUCLEOTIDE SEQUENCE</scope>
</reference>
<dbReference type="InterPro" id="IPR029526">
    <property type="entry name" value="PGBD"/>
</dbReference>
<dbReference type="InterPro" id="IPR008042">
    <property type="entry name" value="Retrotrans_Pao"/>
</dbReference>
<evidence type="ECO:0000313" key="5">
    <source>
        <dbReference type="Proteomes" id="UP000887116"/>
    </source>
</evidence>
<dbReference type="EMBL" id="BMAO01008826">
    <property type="protein sequence ID" value="GFR26765.1"/>
    <property type="molecule type" value="Genomic_DNA"/>
</dbReference>
<dbReference type="Pfam" id="PF13843">
    <property type="entry name" value="DDE_Tnp_1_7"/>
    <property type="match status" value="1"/>
</dbReference>
<dbReference type="PANTHER" id="PTHR22955:SF66">
    <property type="entry name" value="INTEGRASE CATALYTIC DOMAIN-CONTAINING PROTEIN"/>
    <property type="match status" value="1"/>
</dbReference>
<evidence type="ECO:0000256" key="1">
    <source>
        <dbReference type="SAM" id="MobiDB-lite"/>
    </source>
</evidence>
<feature type="transmembrane region" description="Helical" evidence="2">
    <location>
        <begin position="46"/>
        <end position="68"/>
    </location>
</feature>
<keyword evidence="2" id="KW-0472">Membrane</keyword>
<protein>
    <recommendedName>
        <fullName evidence="3">PiggyBac transposable element-derived protein domain-containing protein</fullName>
    </recommendedName>
</protein>
<dbReference type="Pfam" id="PF05380">
    <property type="entry name" value="Peptidase_A17"/>
    <property type="match status" value="1"/>
</dbReference>
<gene>
    <name evidence="4" type="primary">AVEN_21015_2</name>
    <name evidence="4" type="ORF">TNCT_330311</name>
</gene>
<keyword evidence="2" id="KW-0812">Transmembrane</keyword>
<evidence type="ECO:0000313" key="4">
    <source>
        <dbReference type="EMBL" id="GFR26765.1"/>
    </source>
</evidence>
<dbReference type="Proteomes" id="UP000887116">
    <property type="component" value="Unassembled WGS sequence"/>
</dbReference>
<keyword evidence="2" id="KW-1133">Transmembrane helix</keyword>
<evidence type="ECO:0000259" key="3">
    <source>
        <dbReference type="Pfam" id="PF13843"/>
    </source>
</evidence>
<feature type="compositionally biased region" description="Polar residues" evidence="1">
    <location>
        <begin position="212"/>
        <end position="222"/>
    </location>
</feature>
<dbReference type="PANTHER" id="PTHR22955">
    <property type="entry name" value="RETROTRANSPOSON"/>
    <property type="match status" value="1"/>
</dbReference>
<name>A0A8X6HQP6_TRICU</name>
<feature type="region of interest" description="Disordered" evidence="1">
    <location>
        <begin position="390"/>
        <end position="435"/>
    </location>
</feature>
<feature type="region of interest" description="Disordered" evidence="1">
    <location>
        <begin position="211"/>
        <end position="238"/>
    </location>
</feature>
<dbReference type="AlphaFoldDB" id="A0A8X6HQP6"/>
<feature type="domain" description="PiggyBac transposable element-derived protein" evidence="3">
    <location>
        <begin position="9"/>
        <end position="62"/>
    </location>
</feature>
<evidence type="ECO:0000256" key="2">
    <source>
        <dbReference type="SAM" id="Phobius"/>
    </source>
</evidence>
<comment type="caution">
    <text evidence="4">The sequence shown here is derived from an EMBL/GenBank/DDBJ whole genome shotgun (WGS) entry which is preliminary data.</text>
</comment>
<dbReference type="OrthoDB" id="6348293at2759"/>
<proteinExistence type="predicted"/>
<feature type="transmembrane region" description="Helical" evidence="2">
    <location>
        <begin position="169"/>
        <end position="188"/>
    </location>
</feature>
<feature type="compositionally biased region" description="Basic and acidic residues" evidence="1">
    <location>
        <begin position="403"/>
        <end position="430"/>
    </location>
</feature>